<name>A0ABZ3G476_ACHDE</name>
<evidence type="ECO:0000313" key="1">
    <source>
        <dbReference type="EMBL" id="XAN16081.1"/>
    </source>
</evidence>
<evidence type="ECO:0000313" key="2">
    <source>
        <dbReference type="Proteomes" id="UP001446337"/>
    </source>
</evidence>
<keyword evidence="2" id="KW-1185">Reference proteome</keyword>
<gene>
    <name evidence="1" type="ORF">AAIK43_32695</name>
</gene>
<dbReference type="Proteomes" id="UP001446337">
    <property type="component" value="Chromosome"/>
</dbReference>
<organism evidence="1 2">
    <name type="scientific">Achromobacter denitrificans</name>
    <name type="common">Alcaligenes denitrificans</name>
    <dbReference type="NCBI Taxonomy" id="32002"/>
    <lineage>
        <taxon>Bacteria</taxon>
        <taxon>Pseudomonadati</taxon>
        <taxon>Pseudomonadota</taxon>
        <taxon>Betaproteobacteria</taxon>
        <taxon>Burkholderiales</taxon>
        <taxon>Alcaligenaceae</taxon>
        <taxon>Achromobacter</taxon>
    </lineage>
</organism>
<sequence length="101" mass="10878">MIAITRAHLRGAWRTGTKNKRARARALRLAAVLAFYVGEVPGKPLACAVVLAGAGSLGYDRNLFNRLRQTEFCVDLSNSGVDARSTTFAGIGIHEDCSWDG</sequence>
<dbReference type="RefSeq" id="WP_123786110.1">
    <property type="nucleotide sequence ID" value="NZ_CP154792.1"/>
</dbReference>
<proteinExistence type="predicted"/>
<accession>A0ABZ3G476</accession>
<dbReference type="EMBL" id="CP154792">
    <property type="protein sequence ID" value="XAN16081.1"/>
    <property type="molecule type" value="Genomic_DNA"/>
</dbReference>
<reference evidence="1 2" key="1">
    <citation type="submission" date="2024-05" db="EMBL/GenBank/DDBJ databases">
        <title>Achromobacter denitrificans. BP1, complete genome.</title>
        <authorList>
            <person name="Zhang B."/>
        </authorList>
    </citation>
    <scope>NUCLEOTIDE SEQUENCE [LARGE SCALE GENOMIC DNA]</scope>
    <source>
        <strain evidence="1 2">BP1</strain>
    </source>
</reference>
<protein>
    <recommendedName>
        <fullName evidence="3">ESPR domain-containing protein</fullName>
    </recommendedName>
</protein>
<evidence type="ECO:0008006" key="3">
    <source>
        <dbReference type="Google" id="ProtNLM"/>
    </source>
</evidence>